<dbReference type="EMBL" id="JAHUTI010050369">
    <property type="protein sequence ID" value="MED6248562.1"/>
    <property type="molecule type" value="Genomic_DNA"/>
</dbReference>
<accession>A0ABU7BD78</accession>
<feature type="non-terminal residue" evidence="1">
    <location>
        <position position="1"/>
    </location>
</feature>
<organism evidence="1 2">
    <name type="scientific">Ataeniobius toweri</name>
    <dbReference type="NCBI Taxonomy" id="208326"/>
    <lineage>
        <taxon>Eukaryota</taxon>
        <taxon>Metazoa</taxon>
        <taxon>Chordata</taxon>
        <taxon>Craniata</taxon>
        <taxon>Vertebrata</taxon>
        <taxon>Euteleostomi</taxon>
        <taxon>Actinopterygii</taxon>
        <taxon>Neopterygii</taxon>
        <taxon>Teleostei</taxon>
        <taxon>Neoteleostei</taxon>
        <taxon>Acanthomorphata</taxon>
        <taxon>Ovalentaria</taxon>
        <taxon>Atherinomorphae</taxon>
        <taxon>Cyprinodontiformes</taxon>
        <taxon>Goodeidae</taxon>
        <taxon>Ataeniobius</taxon>
    </lineage>
</organism>
<reference evidence="1 2" key="1">
    <citation type="submission" date="2021-07" db="EMBL/GenBank/DDBJ databases">
        <authorList>
            <person name="Palmer J.M."/>
        </authorList>
    </citation>
    <scope>NUCLEOTIDE SEQUENCE [LARGE SCALE GENOMIC DNA]</scope>
    <source>
        <strain evidence="1 2">AT_MEX2019</strain>
        <tissue evidence="1">Muscle</tissue>
    </source>
</reference>
<protein>
    <submittedName>
        <fullName evidence="1">Uncharacterized protein</fullName>
    </submittedName>
</protein>
<gene>
    <name evidence="1" type="ORF">ATANTOWER_001939</name>
</gene>
<proteinExistence type="predicted"/>
<keyword evidence="2" id="KW-1185">Reference proteome</keyword>
<sequence>CKASFRSSIEPLSLPACQIRTSLDMHQDCFCCRCTSTSCGVEQLQQTCSCPTSAW</sequence>
<name>A0ABU7BD78_9TELE</name>
<evidence type="ECO:0000313" key="1">
    <source>
        <dbReference type="EMBL" id="MED6248562.1"/>
    </source>
</evidence>
<dbReference type="Proteomes" id="UP001345963">
    <property type="component" value="Unassembled WGS sequence"/>
</dbReference>
<comment type="caution">
    <text evidence="1">The sequence shown here is derived from an EMBL/GenBank/DDBJ whole genome shotgun (WGS) entry which is preliminary data.</text>
</comment>
<evidence type="ECO:0000313" key="2">
    <source>
        <dbReference type="Proteomes" id="UP001345963"/>
    </source>
</evidence>